<dbReference type="InterPro" id="IPR041569">
    <property type="entry name" value="AAA_lid_3"/>
</dbReference>
<dbReference type="EMBL" id="JAOPJZ010000017">
    <property type="protein sequence ID" value="MCU4753461.1"/>
    <property type="molecule type" value="Genomic_DNA"/>
</dbReference>
<dbReference type="CDD" id="cd19481">
    <property type="entry name" value="RecA-like_protease"/>
    <property type="match status" value="1"/>
</dbReference>
<comment type="caution">
    <text evidence="5">The sequence shown here is derived from an EMBL/GenBank/DDBJ whole genome shotgun (WGS) entry which is preliminary data.</text>
</comment>
<evidence type="ECO:0000256" key="1">
    <source>
        <dbReference type="ARBA" id="ARBA00022741"/>
    </source>
</evidence>
<dbReference type="Proteomes" id="UP001321047">
    <property type="component" value="Unassembled WGS sequence"/>
</dbReference>
<evidence type="ECO:0000256" key="2">
    <source>
        <dbReference type="ARBA" id="ARBA00022840"/>
    </source>
</evidence>
<dbReference type="PANTHER" id="PTHR23077:SF171">
    <property type="entry name" value="NUCLEAR VALOSIN-CONTAINING PROTEIN-LIKE"/>
    <property type="match status" value="1"/>
</dbReference>
<evidence type="ECO:0000256" key="3">
    <source>
        <dbReference type="SAM" id="MobiDB-lite"/>
    </source>
</evidence>
<dbReference type="SUPFAM" id="SSF52540">
    <property type="entry name" value="P-loop containing nucleoside triphosphate hydrolases"/>
    <property type="match status" value="1"/>
</dbReference>
<evidence type="ECO:0000313" key="6">
    <source>
        <dbReference type="Proteomes" id="UP001321047"/>
    </source>
</evidence>
<accession>A0AAP3E7C2</accession>
<sequence>MSEFSNVGKELLVDQYEEHKEAAQTHLENGREHEAAKSYLKAAEASESIAEYEQDEVLQQKRLDLSRKMRRAASDLVENPGGDEDVPGSVETQTTGVQGSEGLEFDKPVPGKSFEDLAGMTGLKDTFHRKIIQPLEHPEIYKSLDIGVVNGFILYGPPGTGKTHSAECLAGELGFNFFTAGSAELTSSLVGETPELIHQLFSEAISAQPSLVFVDELDDVVPDRGDAANSSHGYVQSVNQFLKELTRIQDEDVIFLGATNRIGSVDEAVKGSHRVQELIEVPLPDAEARKELFQHFLNRRSIASTVDLERLVEASQGFSAADIETVCMEAARHAADRALEQGIEVEEVEVTKTDLEKVLSCQ</sequence>
<dbReference type="AlphaFoldDB" id="A0AAP3E7C2"/>
<organism evidence="5 6">
    <name type="scientific">Natronosalvus hydrolyticus</name>
    <dbReference type="NCBI Taxonomy" id="2979988"/>
    <lineage>
        <taxon>Archaea</taxon>
        <taxon>Methanobacteriati</taxon>
        <taxon>Methanobacteriota</taxon>
        <taxon>Stenosarchaea group</taxon>
        <taxon>Halobacteria</taxon>
        <taxon>Halobacteriales</taxon>
        <taxon>Natrialbaceae</taxon>
        <taxon>Natronosalvus</taxon>
    </lineage>
</organism>
<evidence type="ECO:0000259" key="4">
    <source>
        <dbReference type="SMART" id="SM00382"/>
    </source>
</evidence>
<dbReference type="Gene3D" id="1.10.8.60">
    <property type="match status" value="1"/>
</dbReference>
<dbReference type="InterPro" id="IPR003593">
    <property type="entry name" value="AAA+_ATPase"/>
</dbReference>
<dbReference type="Pfam" id="PF17862">
    <property type="entry name" value="AAA_lid_3"/>
    <property type="match status" value="1"/>
</dbReference>
<dbReference type="InterPro" id="IPR003959">
    <property type="entry name" value="ATPase_AAA_core"/>
</dbReference>
<gene>
    <name evidence="5" type="ORF">OB919_15965</name>
</gene>
<feature type="compositionally biased region" description="Basic and acidic residues" evidence="3">
    <location>
        <begin position="18"/>
        <end position="36"/>
    </location>
</feature>
<reference evidence="5 6" key="1">
    <citation type="submission" date="2022-09" db="EMBL/GenBank/DDBJ databases">
        <title>Enrichment on poylsaccharides allowed isolation of novel metabolic and taxonomic groups of Haloarchaea.</title>
        <authorList>
            <person name="Sorokin D.Y."/>
            <person name="Elcheninov A.G."/>
            <person name="Khizhniak T.V."/>
            <person name="Kolganova T.V."/>
            <person name="Kublanov I.V."/>
        </authorList>
    </citation>
    <scope>NUCLEOTIDE SEQUENCE [LARGE SCALE GENOMIC DNA]</scope>
    <source>
        <strain evidence="5 6">AArc-curdl1</strain>
    </source>
</reference>
<dbReference type="PANTHER" id="PTHR23077">
    <property type="entry name" value="AAA-FAMILY ATPASE"/>
    <property type="match status" value="1"/>
</dbReference>
<protein>
    <submittedName>
        <fullName evidence="5">ATP-binding protein</fullName>
    </submittedName>
</protein>
<keyword evidence="6" id="KW-1185">Reference proteome</keyword>
<feature type="domain" description="AAA+ ATPase" evidence="4">
    <location>
        <begin position="148"/>
        <end position="285"/>
    </location>
</feature>
<keyword evidence="2 5" id="KW-0067">ATP-binding</keyword>
<feature type="region of interest" description="Disordered" evidence="3">
    <location>
        <begin position="74"/>
        <end position="111"/>
    </location>
</feature>
<proteinExistence type="predicted"/>
<dbReference type="InterPro" id="IPR027417">
    <property type="entry name" value="P-loop_NTPase"/>
</dbReference>
<name>A0AAP3E7C2_9EURY</name>
<dbReference type="GO" id="GO:0016887">
    <property type="term" value="F:ATP hydrolysis activity"/>
    <property type="evidence" value="ECO:0007669"/>
    <property type="project" value="InterPro"/>
</dbReference>
<feature type="region of interest" description="Disordered" evidence="3">
    <location>
        <begin position="18"/>
        <end position="39"/>
    </location>
</feature>
<evidence type="ECO:0000313" key="5">
    <source>
        <dbReference type="EMBL" id="MCU4753461.1"/>
    </source>
</evidence>
<dbReference type="Pfam" id="PF00004">
    <property type="entry name" value="AAA"/>
    <property type="match status" value="1"/>
</dbReference>
<keyword evidence="1" id="KW-0547">Nucleotide-binding</keyword>
<dbReference type="InterPro" id="IPR050168">
    <property type="entry name" value="AAA_ATPase_domain"/>
</dbReference>
<dbReference type="RefSeq" id="WP_342809778.1">
    <property type="nucleotide sequence ID" value="NZ_JAOPJZ010000017.1"/>
</dbReference>
<dbReference type="Gene3D" id="3.40.50.300">
    <property type="entry name" value="P-loop containing nucleotide triphosphate hydrolases"/>
    <property type="match status" value="1"/>
</dbReference>
<dbReference type="SMART" id="SM00382">
    <property type="entry name" value="AAA"/>
    <property type="match status" value="1"/>
</dbReference>
<dbReference type="GO" id="GO:0005524">
    <property type="term" value="F:ATP binding"/>
    <property type="evidence" value="ECO:0007669"/>
    <property type="project" value="UniProtKB-KW"/>
</dbReference>